<feature type="compositionally biased region" description="Pro residues" evidence="1">
    <location>
        <begin position="265"/>
        <end position="285"/>
    </location>
</feature>
<gene>
    <name evidence="3" type="ORF">QBC34DRAFT_490228</name>
</gene>
<organism evidence="3 4">
    <name type="scientific">Podospora aff. communis PSN243</name>
    <dbReference type="NCBI Taxonomy" id="3040156"/>
    <lineage>
        <taxon>Eukaryota</taxon>
        <taxon>Fungi</taxon>
        <taxon>Dikarya</taxon>
        <taxon>Ascomycota</taxon>
        <taxon>Pezizomycotina</taxon>
        <taxon>Sordariomycetes</taxon>
        <taxon>Sordariomycetidae</taxon>
        <taxon>Sordariales</taxon>
        <taxon>Podosporaceae</taxon>
        <taxon>Podospora</taxon>
    </lineage>
</organism>
<feature type="compositionally biased region" description="Low complexity" evidence="1">
    <location>
        <begin position="246"/>
        <end position="264"/>
    </location>
</feature>
<comment type="caution">
    <text evidence="3">The sequence shown here is derived from an EMBL/GenBank/DDBJ whole genome shotgun (WGS) entry which is preliminary data.</text>
</comment>
<evidence type="ECO:0000256" key="1">
    <source>
        <dbReference type="SAM" id="MobiDB-lite"/>
    </source>
</evidence>
<dbReference type="PANTHER" id="PTHR36182:SF1">
    <property type="entry name" value="PROTEIN, PUTATIVE (AFU_ORTHOLOGUE AFUA_6G10930)-RELATED"/>
    <property type="match status" value="1"/>
</dbReference>
<keyword evidence="4" id="KW-1185">Reference proteome</keyword>
<keyword evidence="2" id="KW-0732">Signal</keyword>
<feature type="compositionally biased region" description="Low complexity" evidence="1">
    <location>
        <begin position="312"/>
        <end position="359"/>
    </location>
</feature>
<accession>A0AAV9H6K1</accession>
<feature type="compositionally biased region" description="Gly residues" evidence="1">
    <location>
        <begin position="231"/>
        <end position="245"/>
    </location>
</feature>
<evidence type="ECO:0000313" key="4">
    <source>
        <dbReference type="Proteomes" id="UP001321760"/>
    </source>
</evidence>
<evidence type="ECO:0000256" key="2">
    <source>
        <dbReference type="SAM" id="SignalP"/>
    </source>
</evidence>
<reference evidence="3" key="2">
    <citation type="submission" date="2023-05" db="EMBL/GenBank/DDBJ databases">
        <authorList>
            <consortium name="Lawrence Berkeley National Laboratory"/>
            <person name="Steindorff A."/>
            <person name="Hensen N."/>
            <person name="Bonometti L."/>
            <person name="Westerberg I."/>
            <person name="Brannstrom I.O."/>
            <person name="Guillou S."/>
            <person name="Cros-Aarteil S."/>
            <person name="Calhoun S."/>
            <person name="Haridas S."/>
            <person name="Kuo A."/>
            <person name="Mondo S."/>
            <person name="Pangilinan J."/>
            <person name="Riley R."/>
            <person name="Labutti K."/>
            <person name="Andreopoulos B."/>
            <person name="Lipzen A."/>
            <person name="Chen C."/>
            <person name="Yanf M."/>
            <person name="Daum C."/>
            <person name="Ng V."/>
            <person name="Clum A."/>
            <person name="Ohm R."/>
            <person name="Martin F."/>
            <person name="Silar P."/>
            <person name="Natvig D."/>
            <person name="Lalanne C."/>
            <person name="Gautier V."/>
            <person name="Ament-Velasquez S.L."/>
            <person name="Kruys A."/>
            <person name="Hutchinson M.I."/>
            <person name="Powell A.J."/>
            <person name="Barry K."/>
            <person name="Miller A.N."/>
            <person name="Grigoriev I.V."/>
            <person name="Debuchy R."/>
            <person name="Gladieux P."/>
            <person name="Thoren M.H."/>
            <person name="Johannesson H."/>
        </authorList>
    </citation>
    <scope>NUCLEOTIDE SEQUENCE</scope>
    <source>
        <strain evidence="3">PSN243</strain>
    </source>
</reference>
<dbReference type="Proteomes" id="UP001321760">
    <property type="component" value="Unassembled WGS sequence"/>
</dbReference>
<feature type="region of interest" description="Disordered" evidence="1">
    <location>
        <begin position="202"/>
        <end position="297"/>
    </location>
</feature>
<dbReference type="EMBL" id="MU865915">
    <property type="protein sequence ID" value="KAK4455128.1"/>
    <property type="molecule type" value="Genomic_DNA"/>
</dbReference>
<dbReference type="PANTHER" id="PTHR36182">
    <property type="entry name" value="PROTEIN, PUTATIVE (AFU_ORTHOLOGUE AFUA_6G10930)-RELATED"/>
    <property type="match status" value="1"/>
</dbReference>
<feature type="compositionally biased region" description="Low complexity" evidence="1">
    <location>
        <begin position="286"/>
        <end position="295"/>
    </location>
</feature>
<protein>
    <submittedName>
        <fullName evidence="3">Uncharacterized protein</fullName>
    </submittedName>
</protein>
<feature type="region of interest" description="Disordered" evidence="1">
    <location>
        <begin position="312"/>
        <end position="364"/>
    </location>
</feature>
<proteinExistence type="predicted"/>
<evidence type="ECO:0000313" key="3">
    <source>
        <dbReference type="EMBL" id="KAK4455128.1"/>
    </source>
</evidence>
<name>A0AAV9H6K1_9PEZI</name>
<sequence length="420" mass="42047">MRSFTSLTGLVASLLAGSQLAAAHMEMSFPPPFRSKSNPHTTNIDYSMTAPLNADGSNYPCKGYHSDLGTAAGAPTAVFAPGGTYNFTIVGGAAHGGGSCQVSLSYDGGMTFTVIESIIGGCPLSANWDFTIPSDAQPGTAIFAWTWFNQIGNREMYMNCAPVTIGGGSAKREISPRAAAFSARPQIFQANIGNGCSTLESSAVTFPNPGPDVKDNGGAQQPPTGNCGAAAPGGGSGSPGGGSGGVPDTPTTTAAAPTVPATTAPAPPTVEPPKPTNPGIPPRPTSQPTTRPGSQFSSGVFLTISDATTFETTTRTASVAPPAATTTSVKAPATTTVAPVPTTSPGSGSGSGPSTPSTGANSGPCTTEGAWNCIDGTSFQRCASGQWSPVIPMAPGTTCTPGTDDSLIMSGRRSVRRFSA</sequence>
<feature type="chain" id="PRO_5044001352" evidence="2">
    <location>
        <begin position="24"/>
        <end position="420"/>
    </location>
</feature>
<reference evidence="3" key="1">
    <citation type="journal article" date="2023" name="Mol. Phylogenet. Evol.">
        <title>Genome-scale phylogeny and comparative genomics of the fungal order Sordariales.</title>
        <authorList>
            <person name="Hensen N."/>
            <person name="Bonometti L."/>
            <person name="Westerberg I."/>
            <person name="Brannstrom I.O."/>
            <person name="Guillou S."/>
            <person name="Cros-Aarteil S."/>
            <person name="Calhoun S."/>
            <person name="Haridas S."/>
            <person name="Kuo A."/>
            <person name="Mondo S."/>
            <person name="Pangilinan J."/>
            <person name="Riley R."/>
            <person name="LaButti K."/>
            <person name="Andreopoulos B."/>
            <person name="Lipzen A."/>
            <person name="Chen C."/>
            <person name="Yan M."/>
            <person name="Daum C."/>
            <person name="Ng V."/>
            <person name="Clum A."/>
            <person name="Steindorff A."/>
            <person name="Ohm R.A."/>
            <person name="Martin F."/>
            <person name="Silar P."/>
            <person name="Natvig D.O."/>
            <person name="Lalanne C."/>
            <person name="Gautier V."/>
            <person name="Ament-Velasquez S.L."/>
            <person name="Kruys A."/>
            <person name="Hutchinson M.I."/>
            <person name="Powell A.J."/>
            <person name="Barry K."/>
            <person name="Miller A.N."/>
            <person name="Grigoriev I.V."/>
            <person name="Debuchy R."/>
            <person name="Gladieux P."/>
            <person name="Hiltunen Thoren M."/>
            <person name="Johannesson H."/>
        </authorList>
    </citation>
    <scope>NUCLEOTIDE SEQUENCE</scope>
    <source>
        <strain evidence="3">PSN243</strain>
    </source>
</reference>
<feature type="signal peptide" evidence="2">
    <location>
        <begin position="1"/>
        <end position="23"/>
    </location>
</feature>
<dbReference type="AlphaFoldDB" id="A0AAV9H6K1"/>
<dbReference type="Gene3D" id="2.70.50.70">
    <property type="match status" value="1"/>
</dbReference>